<feature type="compositionally biased region" description="Basic residues" evidence="1">
    <location>
        <begin position="545"/>
        <end position="554"/>
    </location>
</feature>
<protein>
    <submittedName>
        <fullName evidence="2">Uncharacterized protein</fullName>
    </submittedName>
</protein>
<feature type="region of interest" description="Disordered" evidence="1">
    <location>
        <begin position="506"/>
        <end position="567"/>
    </location>
</feature>
<accession>A0A9W8JGC1</accession>
<dbReference type="Proteomes" id="UP001140091">
    <property type="component" value="Unassembled WGS sequence"/>
</dbReference>
<feature type="non-terminal residue" evidence="2">
    <location>
        <position position="1"/>
    </location>
</feature>
<evidence type="ECO:0000313" key="3">
    <source>
        <dbReference type="Proteomes" id="UP001140091"/>
    </source>
</evidence>
<feature type="compositionally biased region" description="Acidic residues" evidence="1">
    <location>
        <begin position="623"/>
        <end position="642"/>
    </location>
</feature>
<proteinExistence type="predicted"/>
<feature type="compositionally biased region" description="Polar residues" evidence="1">
    <location>
        <begin position="507"/>
        <end position="537"/>
    </location>
</feature>
<feature type="region of interest" description="Disordered" evidence="1">
    <location>
        <begin position="613"/>
        <end position="650"/>
    </location>
</feature>
<feature type="compositionally biased region" description="Basic and acidic residues" evidence="1">
    <location>
        <begin position="682"/>
        <end position="697"/>
    </location>
</feature>
<comment type="caution">
    <text evidence="2">The sequence shown here is derived from an EMBL/GenBank/DDBJ whole genome shotgun (WGS) entry which is preliminary data.</text>
</comment>
<organism evidence="2 3">
    <name type="scientific">Candolleomyces eurysporus</name>
    <dbReference type="NCBI Taxonomy" id="2828524"/>
    <lineage>
        <taxon>Eukaryota</taxon>
        <taxon>Fungi</taxon>
        <taxon>Dikarya</taxon>
        <taxon>Basidiomycota</taxon>
        <taxon>Agaricomycotina</taxon>
        <taxon>Agaricomycetes</taxon>
        <taxon>Agaricomycetidae</taxon>
        <taxon>Agaricales</taxon>
        <taxon>Agaricineae</taxon>
        <taxon>Psathyrellaceae</taxon>
        <taxon>Candolleomyces</taxon>
    </lineage>
</organism>
<dbReference type="OrthoDB" id="2687259at2759"/>
<feature type="region of interest" description="Disordered" evidence="1">
    <location>
        <begin position="664"/>
        <end position="762"/>
    </location>
</feature>
<evidence type="ECO:0000313" key="2">
    <source>
        <dbReference type="EMBL" id="KAJ2932983.1"/>
    </source>
</evidence>
<evidence type="ECO:0000256" key="1">
    <source>
        <dbReference type="SAM" id="MobiDB-lite"/>
    </source>
</evidence>
<dbReference type="EMBL" id="JANBPK010000754">
    <property type="protein sequence ID" value="KAJ2932983.1"/>
    <property type="molecule type" value="Genomic_DNA"/>
</dbReference>
<feature type="compositionally biased region" description="Acidic residues" evidence="1">
    <location>
        <begin position="732"/>
        <end position="762"/>
    </location>
</feature>
<name>A0A9W8JGC1_9AGAR</name>
<reference evidence="2" key="1">
    <citation type="submission" date="2022-06" db="EMBL/GenBank/DDBJ databases">
        <title>Genome Sequence of Candolleomyces eurysporus.</title>
        <authorList>
            <person name="Buettner E."/>
        </authorList>
    </citation>
    <scope>NUCLEOTIDE SEQUENCE</scope>
    <source>
        <strain evidence="2">VTCC 930004</strain>
    </source>
</reference>
<gene>
    <name evidence="2" type="ORF">H1R20_g4136</name>
</gene>
<keyword evidence="3" id="KW-1185">Reference proteome</keyword>
<dbReference type="AlphaFoldDB" id="A0A9W8JGC1"/>
<sequence>MLQRAYIQLFRIMVASIKNIGNRPCTRCSIPLEEVSRLGMKGDRRNRERLARFDDSDRRTRVEIARNAIYNANLSITHDEVSNQLDGLSLVPTDNAFSDRLSPLDFNLFDILVSDVLHECAIPVFEGLLPHPHNQRILKLIFTLAHWHGLAKLRMQTDHTLHLLDNLTTDLGKRFRGFVTYTCDMVETKELAREHAARMRKELKQKKTILAKGTKRQKVGHVADGGRKAKKFSLKTYKFHALGHIVLNIKRFGTSDNYSTQLLVPSKAEGPLDTLRTLPYFIGKSQHKPVDLTEFLSKHRDDIATQKFLAKLKLHLLPRIRRTMLEEAQANPDNYRTAISVLQRLVAQSDESEEHIMNESDRIFFHSNRIYGHQILQINYTTYDLRREQDTLNPSTSRCHIMCLNDAESSASPNSPRFSYGRVLGIFHANVAFFGEGTLDRRPRRFDFLWIRWFKELGGQEPWSACQLDRVAFPPLKNLGSVDFLDPRDVLRACHIIPRFSTGLVHSPSTPKDLSKSGKNLTGKATSTKNPTNAEKQSTGGKPTSKGKGKRPARAKQLQFPAVHTKAPLSPLAKDDADWKEYYINRFVDRDMIMRYHWGLGVGHRYSHTDAPIENPYGGAVSTEDDQNSGDSDSEIFDDDKNEDSGVQEADSLEVSQALNADIEIDEEANLRDGEVPADYIGYDHRPDGSPHDRDTQLDLQTYPIEEAGELGTEGYDSDASIYGLHDRQEELPDDSGDEDEDDMYVEDCDIPEADSESDEDA</sequence>